<evidence type="ECO:0000313" key="2">
    <source>
        <dbReference type="EMBL" id="MEC5423429.1"/>
    </source>
</evidence>
<dbReference type="InterPro" id="IPR030832">
    <property type="entry name" value="Acidic_LPXTA"/>
</dbReference>
<feature type="chain" id="PRO_5045057862" evidence="1">
    <location>
        <begin position="25"/>
        <end position="463"/>
    </location>
</feature>
<accession>A0ABU6KEZ3</accession>
<feature type="signal peptide" evidence="1">
    <location>
        <begin position="1"/>
        <end position="24"/>
    </location>
</feature>
<dbReference type="RefSeq" id="WP_327606979.1">
    <property type="nucleotide sequence ID" value="NZ_JARZFX010000002.1"/>
</dbReference>
<keyword evidence="1" id="KW-0732">Signal</keyword>
<name>A0ABU6KEZ3_9BACI</name>
<evidence type="ECO:0000256" key="1">
    <source>
        <dbReference type="SAM" id="SignalP"/>
    </source>
</evidence>
<organism evidence="2 3">
    <name type="scientific">Virgibacillus tibetensis</name>
    <dbReference type="NCBI Taxonomy" id="3042313"/>
    <lineage>
        <taxon>Bacteria</taxon>
        <taxon>Bacillati</taxon>
        <taxon>Bacillota</taxon>
        <taxon>Bacilli</taxon>
        <taxon>Bacillales</taxon>
        <taxon>Bacillaceae</taxon>
        <taxon>Virgibacillus</taxon>
    </lineage>
</organism>
<evidence type="ECO:0000313" key="3">
    <source>
        <dbReference type="Proteomes" id="UP001335737"/>
    </source>
</evidence>
<dbReference type="EMBL" id="JARZFX010000002">
    <property type="protein sequence ID" value="MEC5423429.1"/>
    <property type="molecule type" value="Genomic_DNA"/>
</dbReference>
<comment type="caution">
    <text evidence="2">The sequence shown here is derived from an EMBL/GenBank/DDBJ whole genome shotgun (WGS) entry which is preliminary data.</text>
</comment>
<dbReference type="Proteomes" id="UP001335737">
    <property type="component" value="Unassembled WGS sequence"/>
</dbReference>
<gene>
    <name evidence="2" type="ORF">QGM71_07955</name>
</gene>
<reference evidence="2 3" key="1">
    <citation type="journal article" date="2024" name="Int. J. Syst. Evol. Microbiol.">
        <title>Virgibacillus tibetensis sp. nov., isolated from salt lake on the Tibetan Plateau of China.</title>
        <authorList>
            <person name="Phurbu D."/>
            <person name="Liu Z.-X."/>
            <person name="Wang R."/>
            <person name="Zheng Y.-Y."/>
            <person name="Liu H.-C."/>
            <person name="Zhou Y.-G."/>
            <person name="Yu Y.-J."/>
            <person name="Li A.-H."/>
        </authorList>
    </citation>
    <scope>NUCLEOTIDE SEQUENCE [LARGE SCALE GENOMIC DNA]</scope>
    <source>
        <strain evidence="2 3">C22-A2</strain>
    </source>
</reference>
<protein>
    <submittedName>
        <fullName evidence="2">Processed acidic surface protein</fullName>
    </submittedName>
</protein>
<sequence length="463" mass="53485">MKKWIAVFILVVLVIGVMPDASNAQQSKDFDSKLKTYLGQVSKERGFTVTKADIEYSLALYEFKLTYFDTVQELSDFLGEVIKKDYSNLTVIYEEYQIDKAGLIELLEEYGETLEDYVFIDDLSQAVDFFVEEKIERDPNFDKKLEIYLQEISEIRGFQVTRKHLEEALAVYEGDLVYFKTIDRLSEFLGEVIQKDLGNLVYLYDEYELTEQELREILKENGKNLNDYIFMHDLDYDLISFIGWDYWDEVDLFSEVLALLQQDYDLTDEEIDRLIEHLLSIEEDLMQEDTLDRLFDLAWRLEAFGDFEAVTELTEGQIIELISIYREFLSIFQVKIDFSLIKSGSETSLSVMELFRMNELVNADLRISIYNLEDEFLADLIITGEMVDSEALHKVGGAINNDLTEKPAPAKPLKQLDNAEKVTAKTVTGAKLPKTASDYGTNAMLWLLFTLAGVVMFRKIGKA</sequence>
<proteinExistence type="predicted"/>
<dbReference type="NCBIfam" id="TIGR04383">
    <property type="entry name" value="acidic_w_LPXTA"/>
    <property type="match status" value="2"/>
</dbReference>
<keyword evidence="3" id="KW-1185">Reference proteome</keyword>